<dbReference type="GO" id="GO:0004252">
    <property type="term" value="F:serine-type endopeptidase activity"/>
    <property type="evidence" value="ECO:0007669"/>
    <property type="project" value="InterPro"/>
</dbReference>
<name>A0A6P4I001_DROKI</name>
<gene>
    <name evidence="11" type="primary">LOC108071249</name>
</gene>
<evidence type="ECO:0000313" key="11">
    <source>
        <dbReference type="RefSeq" id="XP_017017424.1"/>
    </source>
</evidence>
<evidence type="ECO:0000256" key="7">
    <source>
        <dbReference type="ARBA" id="ARBA00024195"/>
    </source>
</evidence>
<dbReference type="OrthoDB" id="6732254at2759"/>
<keyword evidence="10" id="KW-1185">Reference proteome</keyword>
<evidence type="ECO:0000256" key="1">
    <source>
        <dbReference type="ARBA" id="ARBA00022723"/>
    </source>
</evidence>
<keyword evidence="5" id="KW-1015">Disulfide bond</keyword>
<dbReference type="FunFam" id="2.40.10.10:FF:000028">
    <property type="entry name" value="Serine protease easter"/>
    <property type="match status" value="1"/>
</dbReference>
<evidence type="ECO:0000256" key="3">
    <source>
        <dbReference type="ARBA" id="ARBA00022837"/>
    </source>
</evidence>
<dbReference type="GO" id="GO:0006508">
    <property type="term" value="P:proteolysis"/>
    <property type="evidence" value="ECO:0007669"/>
    <property type="project" value="InterPro"/>
</dbReference>
<feature type="chain" id="PRO_5027902979" evidence="8">
    <location>
        <begin position="23"/>
        <end position="275"/>
    </location>
</feature>
<dbReference type="GeneID" id="108071249"/>
<protein>
    <submittedName>
        <fullName evidence="11">Phenoloxidase-activating factor 3-like</fullName>
    </submittedName>
</protein>
<dbReference type="SMART" id="SM00020">
    <property type="entry name" value="Tryp_SPc"/>
    <property type="match status" value="1"/>
</dbReference>
<dbReference type="GO" id="GO:0046872">
    <property type="term" value="F:metal ion binding"/>
    <property type="evidence" value="ECO:0007669"/>
    <property type="project" value="UniProtKB-KW"/>
</dbReference>
<dbReference type="InterPro" id="IPR009003">
    <property type="entry name" value="Peptidase_S1_PA"/>
</dbReference>
<dbReference type="SUPFAM" id="SSF50494">
    <property type="entry name" value="Trypsin-like serine proteases"/>
    <property type="match status" value="1"/>
</dbReference>
<evidence type="ECO:0000313" key="10">
    <source>
        <dbReference type="Proteomes" id="UP001652661"/>
    </source>
</evidence>
<dbReference type="RefSeq" id="XP_017017424.1">
    <property type="nucleotide sequence ID" value="XM_017161935.2"/>
</dbReference>
<sequence length="275" mass="30727">MRAEDFLISLTTLPILFSALHASSVVQCGKFNINQFENKAEITDLDEHPWIGRIERSDKDGAYAFVCVGVLIGSRHVLTPAHCVARVSPEAVHLIFGDWDASNNNTAADCDKGVCAPPGQLRSVSKITIHPDYKERDHQNDLAVIELDKNVEFSEYVEPICLPPAESVTNRSGLIVAGYQIPEGRPDNSLAYRRHKMKFEQSENTECHEESWSDVICWTTDRNPLSGSALVEASGSPRKYYLDGIVVVSFNLLGYHRGCLSIRSHLDWIRQNTSQ</sequence>
<comment type="similarity">
    <text evidence="7">Belongs to the peptidase S1 family. CLIP subfamily.</text>
</comment>
<dbReference type="PANTHER" id="PTHR24256">
    <property type="entry name" value="TRYPTASE-RELATED"/>
    <property type="match status" value="1"/>
</dbReference>
<evidence type="ECO:0000256" key="5">
    <source>
        <dbReference type="ARBA" id="ARBA00023157"/>
    </source>
</evidence>
<evidence type="ECO:0000256" key="8">
    <source>
        <dbReference type="SAM" id="SignalP"/>
    </source>
</evidence>
<accession>A0A6P4I001</accession>
<dbReference type="Pfam" id="PF00089">
    <property type="entry name" value="Trypsin"/>
    <property type="match status" value="1"/>
</dbReference>
<keyword evidence="3" id="KW-0106">Calcium</keyword>
<dbReference type="InterPro" id="IPR001254">
    <property type="entry name" value="Trypsin_dom"/>
</dbReference>
<dbReference type="Gene3D" id="2.40.10.10">
    <property type="entry name" value="Trypsin-like serine proteases"/>
    <property type="match status" value="1"/>
</dbReference>
<feature type="signal peptide" evidence="8">
    <location>
        <begin position="1"/>
        <end position="22"/>
    </location>
</feature>
<organism evidence="10 11">
    <name type="scientific">Drosophila kikkawai</name>
    <name type="common">Fruit fly</name>
    <dbReference type="NCBI Taxonomy" id="30033"/>
    <lineage>
        <taxon>Eukaryota</taxon>
        <taxon>Metazoa</taxon>
        <taxon>Ecdysozoa</taxon>
        <taxon>Arthropoda</taxon>
        <taxon>Hexapoda</taxon>
        <taxon>Insecta</taxon>
        <taxon>Pterygota</taxon>
        <taxon>Neoptera</taxon>
        <taxon>Endopterygota</taxon>
        <taxon>Diptera</taxon>
        <taxon>Brachycera</taxon>
        <taxon>Muscomorpha</taxon>
        <taxon>Ephydroidea</taxon>
        <taxon>Drosophilidae</taxon>
        <taxon>Drosophila</taxon>
        <taxon>Sophophora</taxon>
    </lineage>
</organism>
<keyword evidence="2 8" id="KW-0732">Signal</keyword>
<reference evidence="11" key="1">
    <citation type="submission" date="2025-08" db="UniProtKB">
        <authorList>
            <consortium name="RefSeq"/>
        </authorList>
    </citation>
    <scope>IDENTIFICATION</scope>
    <source>
        <strain evidence="11">14028-0561.14</strain>
        <tissue evidence="11">Whole fly</tissue>
    </source>
</reference>
<dbReference type="InterPro" id="IPR043504">
    <property type="entry name" value="Peptidase_S1_PA_chymotrypsin"/>
</dbReference>
<feature type="domain" description="Peptidase S1" evidence="9">
    <location>
        <begin position="26"/>
        <end position="274"/>
    </location>
</feature>
<evidence type="ECO:0000256" key="2">
    <source>
        <dbReference type="ARBA" id="ARBA00022729"/>
    </source>
</evidence>
<dbReference type="PROSITE" id="PS50240">
    <property type="entry name" value="TRYPSIN_DOM"/>
    <property type="match status" value="1"/>
</dbReference>
<evidence type="ECO:0000256" key="6">
    <source>
        <dbReference type="ARBA" id="ARBA00023180"/>
    </source>
</evidence>
<dbReference type="InterPro" id="IPR051487">
    <property type="entry name" value="Ser/Thr_Proteases_Immune/Dev"/>
</dbReference>
<keyword evidence="6" id="KW-0325">Glycoprotein</keyword>
<keyword evidence="1" id="KW-0479">Metal-binding</keyword>
<evidence type="ECO:0000259" key="9">
    <source>
        <dbReference type="PROSITE" id="PS50240"/>
    </source>
</evidence>
<dbReference type="Proteomes" id="UP001652661">
    <property type="component" value="Chromosome 3R"/>
</dbReference>
<evidence type="ECO:0000256" key="4">
    <source>
        <dbReference type="ARBA" id="ARBA00023145"/>
    </source>
</evidence>
<dbReference type="AlphaFoldDB" id="A0A6P4I001"/>
<proteinExistence type="inferred from homology"/>
<keyword evidence="4" id="KW-0865">Zymogen</keyword>